<reference evidence="2" key="1">
    <citation type="submission" date="2011-06" db="EMBL/GenBank/DDBJ databases">
        <title>The complete genome of chromosome of Runella slithyformis DSM 19594.</title>
        <authorList>
            <consortium name="US DOE Joint Genome Institute (JGI-PGF)"/>
            <person name="Lucas S."/>
            <person name="Han J."/>
            <person name="Lapidus A."/>
            <person name="Bruce D."/>
            <person name="Goodwin L."/>
            <person name="Pitluck S."/>
            <person name="Peters L."/>
            <person name="Kyrpides N."/>
            <person name="Mavromatis K."/>
            <person name="Ivanova N."/>
            <person name="Ovchinnikova G."/>
            <person name="Zhang X."/>
            <person name="Misra M."/>
            <person name="Detter J.C."/>
            <person name="Tapia R."/>
            <person name="Han C."/>
            <person name="Land M."/>
            <person name="Hauser L."/>
            <person name="Markowitz V."/>
            <person name="Cheng J.-F."/>
            <person name="Hugenholtz P."/>
            <person name="Woyke T."/>
            <person name="Wu D."/>
            <person name="Tindall B."/>
            <person name="Faehrich R."/>
            <person name="Brambilla E."/>
            <person name="Klenk H.-P."/>
            <person name="Eisen J.A."/>
        </authorList>
    </citation>
    <scope>NUCLEOTIDE SEQUENCE [LARGE SCALE GENOMIC DNA]</scope>
    <source>
        <strain evidence="2">ATCC 29530 / DSM 19594 / LMG 11500 / NCIMB 11436 / LSU 4</strain>
    </source>
</reference>
<dbReference type="Proteomes" id="UP000000493">
    <property type="component" value="Chromosome"/>
</dbReference>
<keyword evidence="2" id="KW-1185">Reference proteome</keyword>
<dbReference type="KEGG" id="rsi:Runsl_3886"/>
<dbReference type="GO" id="GO:0003677">
    <property type="term" value="F:DNA binding"/>
    <property type="evidence" value="ECO:0007669"/>
    <property type="project" value="InterPro"/>
</dbReference>
<sequence length="223" mass="25271">MNTDDLDNKVVGERLKKIFGALDTNAGKVASALGMSNSRIYNLTLGVAKPNFDMIRNFYELYPNINLDYLFTGRGYPLKSSKPTLFSDPSSVELPYFESESSFVFSESRNDYGKKIFVSALGIDLTGCVVYNISDNAMSPQLHRGQKVIMKPLEPTEWEWLRSGVYAVRYANYLVIRRVKENDLRENGKLILWADNEKEGAIHLKRSDIISIYSVIQVFGSVE</sequence>
<reference evidence="1 2" key="2">
    <citation type="journal article" date="2012" name="Stand. Genomic Sci.">
        <title>Complete genome sequence of the aquatic bacterium Runella slithyformis type strain (LSU 4(T)).</title>
        <authorList>
            <person name="Copeland A."/>
            <person name="Zhang X."/>
            <person name="Misra M."/>
            <person name="Lapidus A."/>
            <person name="Nolan M."/>
            <person name="Lucas S."/>
            <person name="Deshpande S."/>
            <person name="Cheng J.F."/>
            <person name="Tapia R."/>
            <person name="Goodwin L.A."/>
            <person name="Pitluck S."/>
            <person name="Liolios K."/>
            <person name="Pagani I."/>
            <person name="Ivanova N."/>
            <person name="Mikhailova N."/>
            <person name="Pati A."/>
            <person name="Chen A."/>
            <person name="Palaniappan K."/>
            <person name="Land M."/>
            <person name="Hauser L."/>
            <person name="Pan C."/>
            <person name="Jeffries C.D."/>
            <person name="Detter J.C."/>
            <person name="Brambilla E.M."/>
            <person name="Rohde M."/>
            <person name="Djao O.D."/>
            <person name="Goker M."/>
            <person name="Sikorski J."/>
            <person name="Tindall B.J."/>
            <person name="Woyke T."/>
            <person name="Bristow J."/>
            <person name="Eisen J.A."/>
            <person name="Markowitz V."/>
            <person name="Hugenholtz P."/>
            <person name="Kyrpides N.C."/>
            <person name="Klenk H.P."/>
            <person name="Mavromatis K."/>
        </authorList>
    </citation>
    <scope>NUCLEOTIDE SEQUENCE [LARGE SCALE GENOMIC DNA]</scope>
    <source>
        <strain evidence="2">ATCC 29530 / DSM 19594 / LMG 11500 / NCIMB 11436 / LSU 4</strain>
    </source>
</reference>
<dbReference type="RefSeq" id="WP_013929546.1">
    <property type="nucleotide sequence ID" value="NC_015703.1"/>
</dbReference>
<dbReference type="SUPFAM" id="SSF47413">
    <property type="entry name" value="lambda repressor-like DNA-binding domains"/>
    <property type="match status" value="1"/>
</dbReference>
<name>A0A7U3ZNB5_RUNSL</name>
<protein>
    <submittedName>
        <fullName evidence="1">Phage repressor</fullName>
    </submittedName>
</protein>
<dbReference type="InterPro" id="IPR010982">
    <property type="entry name" value="Lambda_DNA-bd_dom_sf"/>
</dbReference>
<dbReference type="AlphaFoldDB" id="A0A7U3ZNB5"/>
<dbReference type="EMBL" id="CP002859">
    <property type="protein sequence ID" value="AEI50243.1"/>
    <property type="molecule type" value="Genomic_DNA"/>
</dbReference>
<evidence type="ECO:0000313" key="2">
    <source>
        <dbReference type="Proteomes" id="UP000000493"/>
    </source>
</evidence>
<organism evidence="1 2">
    <name type="scientific">Runella slithyformis (strain ATCC 29530 / DSM 19594 / LMG 11500 / NCIMB 11436 / LSU 4)</name>
    <dbReference type="NCBI Taxonomy" id="761193"/>
    <lineage>
        <taxon>Bacteria</taxon>
        <taxon>Pseudomonadati</taxon>
        <taxon>Bacteroidota</taxon>
        <taxon>Cytophagia</taxon>
        <taxon>Cytophagales</taxon>
        <taxon>Spirosomataceae</taxon>
        <taxon>Runella</taxon>
    </lineage>
</organism>
<evidence type="ECO:0000313" key="1">
    <source>
        <dbReference type="EMBL" id="AEI50243.1"/>
    </source>
</evidence>
<accession>A0A7U3ZNB5</accession>
<dbReference type="SUPFAM" id="SSF51306">
    <property type="entry name" value="LexA/Signal peptidase"/>
    <property type="match status" value="1"/>
</dbReference>
<dbReference type="Gene3D" id="2.10.109.10">
    <property type="entry name" value="Umud Fragment, subunit A"/>
    <property type="match status" value="1"/>
</dbReference>
<proteinExistence type="predicted"/>
<dbReference type="InterPro" id="IPR036286">
    <property type="entry name" value="LexA/Signal_pep-like_sf"/>
</dbReference>
<gene>
    <name evidence="1" type="ordered locus">Runsl_3886</name>
</gene>